<dbReference type="Proteomes" id="UP000593818">
    <property type="component" value="Plasmid pSID"/>
</dbReference>
<dbReference type="InterPro" id="IPR002586">
    <property type="entry name" value="CobQ/CobB/MinD/ParA_Nub-bd_dom"/>
</dbReference>
<sequence>MSQTGIELPEALEIPARGWLRGLFDRSAPDLAGQMDAAVAAVRSSRRPEYVAVFGGKGGAGKTTTSTGIGSMLAAVMRDRVAVVDSNPDKGTLRLKFPKGQSALPLQQLAGRTEVLHSYSDLRPYLLSNDLGLDALTSTRHRDTTSDGPVYAEILDFLTADYRVVVADCGTSATSDVAREVLARATQLVVVTPAQIDGFYALLETLDELVDMRRSKLLGDAVAVINGIHESTSVDVDKIHADLKRRVRAVRRIPHDPLLAAGAAFDFGQLQPGTKVAYAELAATVTARFR</sequence>
<geneLocation type="plasmid" evidence="2 3">
    <name>pSID</name>
</geneLocation>
<proteinExistence type="predicted"/>
<keyword evidence="2" id="KW-0614">Plasmid</keyword>
<keyword evidence="3" id="KW-1185">Reference proteome</keyword>
<dbReference type="PANTHER" id="PTHR43384">
    <property type="entry name" value="SEPTUM SITE-DETERMINING PROTEIN MIND HOMOLOG, CHLOROPLASTIC-RELATED"/>
    <property type="match status" value="1"/>
</dbReference>
<dbReference type="GO" id="GO:0005524">
    <property type="term" value="F:ATP binding"/>
    <property type="evidence" value="ECO:0007669"/>
    <property type="project" value="TreeGrafter"/>
</dbReference>
<evidence type="ECO:0000313" key="3">
    <source>
        <dbReference type="Proteomes" id="UP000593818"/>
    </source>
</evidence>
<dbReference type="RefSeq" id="WP_193904251.1">
    <property type="nucleotide sequence ID" value="NZ_CP063453.1"/>
</dbReference>
<dbReference type="SUPFAM" id="SSF52540">
    <property type="entry name" value="P-loop containing nucleoside triphosphate hydrolases"/>
    <property type="match status" value="1"/>
</dbReference>
<dbReference type="EMBL" id="CP063453">
    <property type="protein sequence ID" value="QOW01997.1"/>
    <property type="molecule type" value="Genomic_DNA"/>
</dbReference>
<dbReference type="PANTHER" id="PTHR43384:SF14">
    <property type="entry name" value="ESX-1 SECRETION-ASSOCIATED PROTEIN ESPI"/>
    <property type="match status" value="1"/>
</dbReference>
<organism evidence="2 3">
    <name type="scientific">Rhodococcus pyridinivorans</name>
    <dbReference type="NCBI Taxonomy" id="103816"/>
    <lineage>
        <taxon>Bacteria</taxon>
        <taxon>Bacillati</taxon>
        <taxon>Actinomycetota</taxon>
        <taxon>Actinomycetes</taxon>
        <taxon>Mycobacteriales</taxon>
        <taxon>Nocardiaceae</taxon>
        <taxon>Rhodococcus</taxon>
    </lineage>
</organism>
<name>A0A7M2XVY3_9NOCA</name>
<dbReference type="Pfam" id="PF01656">
    <property type="entry name" value="CbiA"/>
    <property type="match status" value="1"/>
</dbReference>
<dbReference type="GO" id="GO:0009898">
    <property type="term" value="C:cytoplasmic side of plasma membrane"/>
    <property type="evidence" value="ECO:0007669"/>
    <property type="project" value="TreeGrafter"/>
</dbReference>
<dbReference type="InterPro" id="IPR027417">
    <property type="entry name" value="P-loop_NTPase"/>
</dbReference>
<feature type="domain" description="CobQ/CobB/MinD/ParA nucleotide binding" evidence="1">
    <location>
        <begin position="51"/>
        <end position="231"/>
    </location>
</feature>
<dbReference type="Gene3D" id="3.40.50.300">
    <property type="entry name" value="P-loop containing nucleotide triphosphate hydrolases"/>
    <property type="match status" value="1"/>
</dbReference>
<protein>
    <submittedName>
        <fullName evidence="2">AAA family ATPase</fullName>
    </submittedName>
</protein>
<evidence type="ECO:0000313" key="2">
    <source>
        <dbReference type="EMBL" id="QOW01997.1"/>
    </source>
</evidence>
<gene>
    <name evidence="2" type="ORF">INP59_26865</name>
</gene>
<dbReference type="GO" id="GO:0005829">
    <property type="term" value="C:cytosol"/>
    <property type="evidence" value="ECO:0007669"/>
    <property type="project" value="TreeGrafter"/>
</dbReference>
<dbReference type="GO" id="GO:0016887">
    <property type="term" value="F:ATP hydrolysis activity"/>
    <property type="evidence" value="ECO:0007669"/>
    <property type="project" value="TreeGrafter"/>
</dbReference>
<dbReference type="InterPro" id="IPR050625">
    <property type="entry name" value="ParA/MinD_ATPase"/>
</dbReference>
<dbReference type="GO" id="GO:0051782">
    <property type="term" value="P:negative regulation of cell division"/>
    <property type="evidence" value="ECO:0007669"/>
    <property type="project" value="TreeGrafter"/>
</dbReference>
<evidence type="ECO:0000259" key="1">
    <source>
        <dbReference type="Pfam" id="PF01656"/>
    </source>
</evidence>
<reference evidence="2 3" key="1">
    <citation type="submission" date="2020-10" db="EMBL/GenBank/DDBJ databases">
        <title>Whole genome sequence of oil-degrading bacteria Rhodococcus pyridinivorans strain 5Ap.</title>
        <authorList>
            <person name="Akhremchuk A.E."/>
            <person name="Valentovich L.N."/>
            <person name="Charniauskaya M.I."/>
            <person name="Bukliarevich H.A."/>
            <person name="Titok M.A."/>
        </authorList>
    </citation>
    <scope>NUCLEOTIDE SEQUENCE [LARGE SCALE GENOMIC DNA]</scope>
    <source>
        <strain evidence="2 3">5Ap</strain>
        <plasmid evidence="2 3">pSID</plasmid>
    </source>
</reference>
<dbReference type="AlphaFoldDB" id="A0A7M2XVY3"/>
<accession>A0A7M2XVY3</accession>